<dbReference type="PANTHER" id="PTHR11730">
    <property type="entry name" value="AMMONIUM TRANSPORTER"/>
    <property type="match status" value="1"/>
</dbReference>
<evidence type="ECO:0000256" key="5">
    <source>
        <dbReference type="ARBA" id="ARBA00023136"/>
    </source>
</evidence>
<feature type="transmembrane region" description="Helical" evidence="7">
    <location>
        <begin position="416"/>
        <end position="437"/>
    </location>
</feature>
<evidence type="ECO:0000256" key="4">
    <source>
        <dbReference type="ARBA" id="ARBA00022989"/>
    </source>
</evidence>
<protein>
    <recommendedName>
        <fullName evidence="8">Ammonium transporter AmtB-like domain-containing protein</fullName>
    </recommendedName>
</protein>
<dbReference type="InterPro" id="IPR002229">
    <property type="entry name" value="RhesusRHD"/>
</dbReference>
<feature type="region of interest" description="Disordered" evidence="6">
    <location>
        <begin position="499"/>
        <end position="535"/>
    </location>
</feature>
<dbReference type="PANTHER" id="PTHR11730:SF60">
    <property type="entry name" value="RH50, ISOFORM D"/>
    <property type="match status" value="1"/>
</dbReference>
<evidence type="ECO:0000259" key="8">
    <source>
        <dbReference type="Pfam" id="PF00909"/>
    </source>
</evidence>
<evidence type="ECO:0000256" key="3">
    <source>
        <dbReference type="ARBA" id="ARBA00022692"/>
    </source>
</evidence>
<sequence length="535" mass="56694">MADVAVDTGAPKGAAAFGDRQVEHETTSGTDKQFPKVMGFLFTLALVLIGVFFKPGDADGEVARAAAGGLTDVQRLYPFYIHVCIMIFAGFAFLMTFLKRYSYSAAGYNFLLCAYIMIWAIFCVGFWHNVHAGHWERQHTSMTYLIEGLFAGGAVMISFGAVLGKTNPSQLLIIAFLEIIFYSFNFYVGSLNVGATDSGGSMFVHTFGAYFGVALAIQLSPKGAGTIDHPYNGPSYRSDMTAMIGTLFLWIMWPSFNGALAADGDQLRVIINTVLSLSGSVLTTFIASHSLQAARVTWESEAQFDMVHVQNATLAGGVAIGAISNLVVEPWVAILVGAMAGYLSTYGYHAVTPALSKALNLDDTCGVHNLHGMPGVFGAIVSMICVGMATPEAYGSTWSNTFDEDETAGDQVIKQLWALLITLIISLVSGTVTGIIAREYFVSPQWPHEAFSDHIMWEVPDDFVNEGQAMDRSLTPKSAAKLHTAHLVAGASATANPVAAPAAAAAGAGETKAEEAPAAADDGADAPAAEGEEAA</sequence>
<keyword evidence="5 7" id="KW-0472">Membrane</keyword>
<evidence type="ECO:0000313" key="9">
    <source>
        <dbReference type="EMBL" id="CAD8922744.1"/>
    </source>
</evidence>
<dbReference type="GO" id="GO:0005886">
    <property type="term" value="C:plasma membrane"/>
    <property type="evidence" value="ECO:0007669"/>
    <property type="project" value="InterPro"/>
</dbReference>
<comment type="subcellular location">
    <subcellularLocation>
        <location evidence="1">Membrane</location>
        <topology evidence="1">Multi-pass membrane protein</topology>
    </subcellularLocation>
</comment>
<evidence type="ECO:0000256" key="2">
    <source>
        <dbReference type="ARBA" id="ARBA00011036"/>
    </source>
</evidence>
<keyword evidence="4 7" id="KW-1133">Transmembrane helix</keyword>
<feature type="transmembrane region" description="Helical" evidence="7">
    <location>
        <begin position="171"/>
        <end position="188"/>
    </location>
</feature>
<feature type="transmembrane region" description="Helical" evidence="7">
    <location>
        <begin position="142"/>
        <end position="164"/>
    </location>
</feature>
<feature type="compositionally biased region" description="Low complexity" evidence="6">
    <location>
        <begin position="499"/>
        <end position="529"/>
    </location>
</feature>
<feature type="domain" description="Ammonium transporter AmtB-like" evidence="8">
    <location>
        <begin position="44"/>
        <end position="436"/>
    </location>
</feature>
<dbReference type="PRINTS" id="PR00342">
    <property type="entry name" value="RHESUSRHD"/>
</dbReference>
<dbReference type="InterPro" id="IPR024041">
    <property type="entry name" value="NH4_transpt_AmtB-like_dom"/>
</dbReference>
<dbReference type="EMBL" id="HBFS01023910">
    <property type="protein sequence ID" value="CAD8922744.1"/>
    <property type="molecule type" value="Transcribed_RNA"/>
</dbReference>
<accession>A0A7S1CLR8</accession>
<evidence type="ECO:0000256" key="6">
    <source>
        <dbReference type="SAM" id="MobiDB-lite"/>
    </source>
</evidence>
<feature type="transmembrane region" description="Helical" evidence="7">
    <location>
        <begin position="110"/>
        <end position="130"/>
    </location>
</feature>
<dbReference type="InterPro" id="IPR029020">
    <property type="entry name" value="Ammonium/urea_transptr"/>
</dbReference>
<feature type="transmembrane region" description="Helical" evidence="7">
    <location>
        <begin position="37"/>
        <end position="53"/>
    </location>
</feature>
<reference evidence="9" key="1">
    <citation type="submission" date="2021-01" db="EMBL/GenBank/DDBJ databases">
        <authorList>
            <person name="Corre E."/>
            <person name="Pelletier E."/>
            <person name="Niang G."/>
            <person name="Scheremetjew M."/>
            <person name="Finn R."/>
            <person name="Kale V."/>
            <person name="Holt S."/>
            <person name="Cochrane G."/>
            <person name="Meng A."/>
            <person name="Brown T."/>
            <person name="Cohen L."/>
        </authorList>
    </citation>
    <scope>NUCLEOTIDE SEQUENCE</scope>
    <source>
        <strain evidence="9">Ms1</strain>
    </source>
</reference>
<feature type="transmembrane region" description="Helical" evidence="7">
    <location>
        <begin position="376"/>
        <end position="396"/>
    </location>
</feature>
<feature type="transmembrane region" description="Helical" evidence="7">
    <location>
        <begin position="240"/>
        <end position="261"/>
    </location>
</feature>
<feature type="transmembrane region" description="Helical" evidence="7">
    <location>
        <begin position="200"/>
        <end position="219"/>
    </location>
</feature>
<proteinExistence type="inferred from homology"/>
<evidence type="ECO:0000256" key="7">
    <source>
        <dbReference type="SAM" id="Phobius"/>
    </source>
</evidence>
<dbReference type="GO" id="GO:0008519">
    <property type="term" value="F:ammonium channel activity"/>
    <property type="evidence" value="ECO:0007669"/>
    <property type="project" value="InterPro"/>
</dbReference>
<dbReference type="Pfam" id="PF00909">
    <property type="entry name" value="Ammonium_transp"/>
    <property type="match status" value="1"/>
</dbReference>
<dbReference type="Gene3D" id="1.10.3430.10">
    <property type="entry name" value="Ammonium transporter AmtB like domains"/>
    <property type="match status" value="1"/>
</dbReference>
<gene>
    <name evidence="9" type="ORF">BSP0115_LOCUS16007</name>
</gene>
<keyword evidence="3 7" id="KW-0812">Transmembrane</keyword>
<feature type="transmembrane region" description="Helical" evidence="7">
    <location>
        <begin position="79"/>
        <end position="98"/>
    </location>
</feature>
<evidence type="ECO:0000256" key="1">
    <source>
        <dbReference type="ARBA" id="ARBA00004141"/>
    </source>
</evidence>
<feature type="transmembrane region" description="Helical" evidence="7">
    <location>
        <begin position="267"/>
        <end position="287"/>
    </location>
</feature>
<dbReference type="SUPFAM" id="SSF111352">
    <property type="entry name" value="Ammonium transporter"/>
    <property type="match status" value="1"/>
</dbReference>
<name>A0A7S1CLR8_9STRA</name>
<organism evidence="9">
    <name type="scientific">Bicosoecida sp. CB-2014</name>
    <dbReference type="NCBI Taxonomy" id="1486930"/>
    <lineage>
        <taxon>Eukaryota</taxon>
        <taxon>Sar</taxon>
        <taxon>Stramenopiles</taxon>
        <taxon>Bigyra</taxon>
        <taxon>Opalozoa</taxon>
        <taxon>Bicosoecida</taxon>
    </lineage>
</organism>
<comment type="similarity">
    <text evidence="2">Belongs to the ammonium transporter (TC 2.A.49) family. Rh subfamily.</text>
</comment>
<dbReference type="AlphaFoldDB" id="A0A7S1CLR8"/>
<dbReference type="GO" id="GO:0097272">
    <property type="term" value="P:ammonium homeostasis"/>
    <property type="evidence" value="ECO:0007669"/>
    <property type="project" value="TreeGrafter"/>
</dbReference>